<dbReference type="InterPro" id="IPR009100">
    <property type="entry name" value="AcylCoA_DH/oxidase_NM_dom_sf"/>
</dbReference>
<reference evidence="1 2" key="1">
    <citation type="submission" date="2017-02" db="EMBL/GenBank/DDBJ databases">
        <authorList>
            <person name="Peterson S.W."/>
        </authorList>
    </citation>
    <scope>NUCLEOTIDE SEQUENCE [LARGE SCALE GENOMIC DNA]</scope>
    <source>
        <strain evidence="1 2">B Ar 00.02</strain>
    </source>
</reference>
<dbReference type="InterPro" id="IPR046373">
    <property type="entry name" value="Acyl-CoA_Oxase/DH_mid-dom_sf"/>
</dbReference>
<evidence type="ECO:0000313" key="2">
    <source>
        <dbReference type="Proteomes" id="UP000195913"/>
    </source>
</evidence>
<proteinExistence type="predicted"/>
<dbReference type="Gene3D" id="2.40.110.10">
    <property type="entry name" value="Butyryl-CoA Dehydrogenase, subunit A, domain 2"/>
    <property type="match status" value="1"/>
</dbReference>
<dbReference type="GO" id="GO:0016627">
    <property type="term" value="F:oxidoreductase activity, acting on the CH-CH group of donors"/>
    <property type="evidence" value="ECO:0007669"/>
    <property type="project" value="InterPro"/>
</dbReference>
<evidence type="ECO:0000313" key="1">
    <source>
        <dbReference type="EMBL" id="SJM70762.1"/>
    </source>
</evidence>
<dbReference type="RefSeq" id="WP_087000180.1">
    <property type="nucleotide sequence ID" value="NZ_FUHW01000042.1"/>
</dbReference>
<sequence>MGPRTVRLTVDELPWAHISDRHALLEASLRCEGEPSPMLQALQMLSNAPPVPGHGTTTELWELLASVAALDLTAARVLEPHLDAAAILEQAGIPWVPGVTWGVFAAEGQGMRLDASNMNDGSWLLRGEKPWCSLAGRIDRALITANVPGGRRAFSVNLRQAGVAPFPTVWASHGLAKVPSGPLQIDAVEGVPVGTTDWYLDRDGFAWGGIAVAACWFGGAVGLFRTLHHAATQREPDQLALAWLGEADRLLASGAALLADTARRVDTVGVGWREAHRVRGQIASACERMISICGQALGPGLLAFDSEHARRVADLSVYIRQHHAARDDATLGQLLLQDTGGEEPGETCPW</sequence>
<organism evidence="1 2">
    <name type="scientific">Arthrobacter rhombi</name>
    <dbReference type="NCBI Taxonomy" id="71253"/>
    <lineage>
        <taxon>Bacteria</taxon>
        <taxon>Bacillati</taxon>
        <taxon>Actinomycetota</taxon>
        <taxon>Actinomycetes</taxon>
        <taxon>Micrococcales</taxon>
        <taxon>Micrococcaceae</taxon>
        <taxon>Arthrobacter</taxon>
    </lineage>
</organism>
<accession>A0A1R4GSB3</accession>
<dbReference type="EMBL" id="FUHW01000042">
    <property type="protein sequence ID" value="SJM70762.1"/>
    <property type="molecule type" value="Genomic_DNA"/>
</dbReference>
<gene>
    <name evidence="1" type="ORF">FM101_12700</name>
</gene>
<dbReference type="SUPFAM" id="SSF56645">
    <property type="entry name" value="Acyl-CoA dehydrogenase NM domain-like"/>
    <property type="match status" value="1"/>
</dbReference>
<name>A0A1R4GSB3_9MICC</name>
<dbReference type="Proteomes" id="UP000195913">
    <property type="component" value="Unassembled WGS sequence"/>
</dbReference>
<keyword evidence="2" id="KW-1185">Reference proteome</keyword>
<dbReference type="AlphaFoldDB" id="A0A1R4GSB3"/>
<protein>
    <submittedName>
        <fullName evidence="1">Acyl-CoA dehydrogenase/oxidase domain protein</fullName>
    </submittedName>
</protein>